<proteinExistence type="predicted"/>
<sequence>MTPRLEAAVELLGRSLVYTRGALEGVGPDLLDRPTPCSAWTLDQLLRHMEDALDAFTEAAGGAVSVRRPASPVPRVSTLQDKACALLGAWSHAARAARTAGPDVVVGDVEVTSEVLVATAALEITVHGWDVAQATGRRTPIPADLAADLLPVAHRVVDPTDRGLRFDRARSAADDAGADIHLLEFLGRHLSGPARQNRGGTSPHPDAAS</sequence>
<dbReference type="InterPro" id="IPR017520">
    <property type="entry name" value="CHP03086"/>
</dbReference>
<dbReference type="AlphaFoldDB" id="A0A7W3J3R6"/>
<reference evidence="2 3" key="1">
    <citation type="submission" date="2020-07" db="EMBL/GenBank/DDBJ databases">
        <title>Sequencing the genomes of 1000 actinobacteria strains.</title>
        <authorList>
            <person name="Klenk H.-P."/>
        </authorList>
    </citation>
    <scope>NUCLEOTIDE SEQUENCE [LARGE SCALE GENOMIC DNA]</scope>
    <source>
        <strain evidence="2 3">DSM 21349</strain>
    </source>
</reference>
<accession>A0A7W3J3R6</accession>
<protein>
    <submittedName>
        <fullName evidence="2">Uncharacterized protein (TIGR03086 family)</fullName>
    </submittedName>
</protein>
<dbReference type="NCBIfam" id="TIGR03083">
    <property type="entry name" value="maleylpyruvate isomerase family mycothiol-dependent enzyme"/>
    <property type="match status" value="1"/>
</dbReference>
<evidence type="ECO:0000259" key="1">
    <source>
        <dbReference type="Pfam" id="PF11716"/>
    </source>
</evidence>
<dbReference type="SUPFAM" id="SSF109854">
    <property type="entry name" value="DinB/YfiT-like putative metalloenzymes"/>
    <property type="match status" value="1"/>
</dbReference>
<comment type="caution">
    <text evidence="2">The sequence shown here is derived from an EMBL/GenBank/DDBJ whole genome shotgun (WGS) entry which is preliminary data.</text>
</comment>
<dbReference type="InterPro" id="IPR034660">
    <property type="entry name" value="DinB/YfiT-like"/>
</dbReference>
<evidence type="ECO:0000313" key="2">
    <source>
        <dbReference type="EMBL" id="MBA8805757.1"/>
    </source>
</evidence>
<dbReference type="EMBL" id="JACGXA010000003">
    <property type="protein sequence ID" value="MBA8805757.1"/>
    <property type="molecule type" value="Genomic_DNA"/>
</dbReference>
<dbReference type="RefSeq" id="WP_182541781.1">
    <property type="nucleotide sequence ID" value="NZ_JACGXA010000003.1"/>
</dbReference>
<dbReference type="Proteomes" id="UP000580910">
    <property type="component" value="Unassembled WGS sequence"/>
</dbReference>
<organism evidence="2 3">
    <name type="scientific">Nocardioides ginsengisegetis</name>
    <dbReference type="NCBI Taxonomy" id="661491"/>
    <lineage>
        <taxon>Bacteria</taxon>
        <taxon>Bacillati</taxon>
        <taxon>Actinomycetota</taxon>
        <taxon>Actinomycetes</taxon>
        <taxon>Propionibacteriales</taxon>
        <taxon>Nocardioidaceae</taxon>
        <taxon>Nocardioides</taxon>
    </lineage>
</organism>
<dbReference type="NCBIfam" id="TIGR03086">
    <property type="entry name" value="TIGR03086 family metal-binding protein"/>
    <property type="match status" value="1"/>
</dbReference>
<dbReference type="Gene3D" id="1.20.120.450">
    <property type="entry name" value="dinb family like domain"/>
    <property type="match status" value="1"/>
</dbReference>
<feature type="domain" description="Mycothiol-dependent maleylpyruvate isomerase metal-binding" evidence="1">
    <location>
        <begin position="19"/>
        <end position="132"/>
    </location>
</feature>
<gene>
    <name evidence="2" type="ORF">FB382_004102</name>
</gene>
<dbReference type="GO" id="GO:0046872">
    <property type="term" value="F:metal ion binding"/>
    <property type="evidence" value="ECO:0007669"/>
    <property type="project" value="InterPro"/>
</dbReference>
<evidence type="ECO:0000313" key="3">
    <source>
        <dbReference type="Proteomes" id="UP000580910"/>
    </source>
</evidence>
<keyword evidence="3" id="KW-1185">Reference proteome</keyword>
<name>A0A7W3J3R6_9ACTN</name>
<dbReference type="InterPro" id="IPR017517">
    <property type="entry name" value="Maleyloyr_isom"/>
</dbReference>
<dbReference type="InterPro" id="IPR024344">
    <property type="entry name" value="MDMPI_metal-binding"/>
</dbReference>
<dbReference type="Pfam" id="PF11716">
    <property type="entry name" value="MDMPI_N"/>
    <property type="match status" value="1"/>
</dbReference>